<reference evidence="1" key="1">
    <citation type="submission" date="2021-01" db="EMBL/GenBank/DDBJ databases">
        <authorList>
            <person name="Corre E."/>
            <person name="Pelletier E."/>
            <person name="Niang G."/>
            <person name="Scheremetjew M."/>
            <person name="Finn R."/>
            <person name="Kale V."/>
            <person name="Holt S."/>
            <person name="Cochrane G."/>
            <person name="Meng A."/>
            <person name="Brown T."/>
            <person name="Cohen L."/>
        </authorList>
    </citation>
    <scope>NUCLEOTIDE SEQUENCE</scope>
    <source>
        <strain evidence="1">NY070348D</strain>
    </source>
</reference>
<dbReference type="EMBL" id="HBHK01012152">
    <property type="protein sequence ID" value="CAD9682380.1"/>
    <property type="molecule type" value="Transcribed_RNA"/>
</dbReference>
<protein>
    <submittedName>
        <fullName evidence="1">Uncharacterized protein</fullName>
    </submittedName>
</protein>
<gene>
    <name evidence="1" type="ORF">QSP1433_LOCUS7673</name>
</gene>
<evidence type="ECO:0000313" key="1">
    <source>
        <dbReference type="EMBL" id="CAD9682380.1"/>
    </source>
</evidence>
<dbReference type="AlphaFoldDB" id="A0A7S2WEG5"/>
<name>A0A7S2WEG5_9STRA</name>
<proteinExistence type="predicted"/>
<sequence length="199" mass="22432">MSTNIYFENQRQMDPDIVLDWLEVAMLLRDDEVVIKNIDKSSGQEPEENIDEYLLEKGLADAPEKRLAVDQAVSLILQAETGNFDPSIPKRFCLSPIDPNGPKQFYVVDAKICHDLSNLYNDVDSSKLQSVRVCSSARTHWLSPPMEGAIGLRSRKLVRKERNTGSLLSFGGCVYEIVRANYEGQVTVSSIKLLLVWEL</sequence>
<accession>A0A7S2WEG5</accession>
<organism evidence="1">
    <name type="scientific">Mucochytrium quahogii</name>
    <dbReference type="NCBI Taxonomy" id="96639"/>
    <lineage>
        <taxon>Eukaryota</taxon>
        <taxon>Sar</taxon>
        <taxon>Stramenopiles</taxon>
        <taxon>Bigyra</taxon>
        <taxon>Labyrinthulomycetes</taxon>
        <taxon>Thraustochytrida</taxon>
        <taxon>Thraustochytriidae</taxon>
        <taxon>Mucochytrium</taxon>
    </lineage>
</organism>